<dbReference type="PANTHER" id="PTHR43817">
    <property type="entry name" value="GLYCOSYL HYDROLASE"/>
    <property type="match status" value="1"/>
</dbReference>
<feature type="chain" id="PRO_5027095868" evidence="3">
    <location>
        <begin position="27"/>
        <end position="1108"/>
    </location>
</feature>
<protein>
    <submittedName>
        <fullName evidence="4">Glycoside hydrolase family 2</fullName>
    </submittedName>
</protein>
<feature type="signal peptide" evidence="3">
    <location>
        <begin position="1"/>
        <end position="26"/>
    </location>
</feature>
<dbReference type="AlphaFoldDB" id="A0A6N3V4X0"/>
<dbReference type="SUPFAM" id="SSF49785">
    <property type="entry name" value="Galactose-binding domain-like"/>
    <property type="match status" value="2"/>
</dbReference>
<evidence type="ECO:0000256" key="1">
    <source>
        <dbReference type="ARBA" id="ARBA00022729"/>
    </source>
</evidence>
<gene>
    <name evidence="4" type="ORF">F3F51_22765</name>
</gene>
<comment type="caution">
    <text evidence="4">The sequence shown here is derived from an EMBL/GenBank/DDBJ whole genome shotgun (WGS) entry which is preliminary data.</text>
</comment>
<dbReference type="Pfam" id="PF17132">
    <property type="entry name" value="Glyco_hydro_106"/>
    <property type="match status" value="1"/>
</dbReference>
<organism evidence="4 5">
    <name type="scientific">Bacteroides ovatus</name>
    <dbReference type="NCBI Taxonomy" id="28116"/>
    <lineage>
        <taxon>Bacteria</taxon>
        <taxon>Pseudomonadati</taxon>
        <taxon>Bacteroidota</taxon>
        <taxon>Bacteroidia</taxon>
        <taxon>Bacteroidales</taxon>
        <taxon>Bacteroidaceae</taxon>
        <taxon>Bacteroides</taxon>
    </lineage>
</organism>
<keyword evidence="2 4" id="KW-0378">Hydrolase</keyword>
<reference evidence="4 5" key="1">
    <citation type="journal article" date="2019" name="Nat. Med.">
        <title>A library of human gut bacterial isolates paired with longitudinal multiomics data enables mechanistic microbiome research.</title>
        <authorList>
            <person name="Poyet M."/>
            <person name="Groussin M."/>
            <person name="Gibbons S.M."/>
            <person name="Avila-Pacheco J."/>
            <person name="Jiang X."/>
            <person name="Kearney S.M."/>
            <person name="Perrotta A.R."/>
            <person name="Berdy B."/>
            <person name="Zhao S."/>
            <person name="Lieberman T.D."/>
            <person name="Swanson P.K."/>
            <person name="Smith M."/>
            <person name="Roesemann S."/>
            <person name="Alexander J.E."/>
            <person name="Rich S.A."/>
            <person name="Livny J."/>
            <person name="Vlamakis H."/>
            <person name="Clish C."/>
            <person name="Bullock K."/>
            <person name="Deik A."/>
            <person name="Scott J."/>
            <person name="Pierce K.A."/>
            <person name="Xavier R.J."/>
            <person name="Alm E.J."/>
        </authorList>
    </citation>
    <scope>NUCLEOTIDE SEQUENCE [LARGE SCALE GENOMIC DNA]</scope>
    <source>
        <strain evidence="4 5">BIOML-A183</strain>
    </source>
</reference>
<evidence type="ECO:0000256" key="3">
    <source>
        <dbReference type="SAM" id="SignalP"/>
    </source>
</evidence>
<evidence type="ECO:0000256" key="2">
    <source>
        <dbReference type="ARBA" id="ARBA00022801"/>
    </source>
</evidence>
<evidence type="ECO:0000313" key="4">
    <source>
        <dbReference type="EMBL" id="KAA3800383.1"/>
    </source>
</evidence>
<keyword evidence="1 3" id="KW-0732">Signal</keyword>
<accession>A0A6N3V4X0</accession>
<evidence type="ECO:0000313" key="5">
    <source>
        <dbReference type="Proteomes" id="UP000460135"/>
    </source>
</evidence>
<dbReference type="Gene3D" id="2.60.120.260">
    <property type="entry name" value="Galactose-binding domain-like"/>
    <property type="match status" value="2"/>
</dbReference>
<dbReference type="InterPro" id="IPR008979">
    <property type="entry name" value="Galactose-bd-like_sf"/>
</dbReference>
<dbReference type="PANTHER" id="PTHR43817:SF1">
    <property type="entry name" value="HYDROLASE, FAMILY 43, PUTATIVE (AFU_ORTHOLOGUE AFUA_3G01660)-RELATED"/>
    <property type="match status" value="1"/>
</dbReference>
<proteinExistence type="predicted"/>
<name>A0A6N3V4X0_BACOV</name>
<dbReference type="Proteomes" id="UP000460135">
    <property type="component" value="Unassembled WGS sequence"/>
</dbReference>
<dbReference type="GO" id="GO:0004553">
    <property type="term" value="F:hydrolase activity, hydrolyzing O-glycosyl compounds"/>
    <property type="evidence" value="ECO:0007669"/>
    <property type="project" value="UniProtKB-ARBA"/>
</dbReference>
<sequence length="1108" mass="125828">MFFSRRNWLLTGGILWSSTLFLTCHAQQLYTQFLDPPQEARPRVWWHWMNGNVTQDGIYKDLMWMNRVGISGFHNFDAGTVSPQVVKKRLIYMDEGWKDAFRYATHLADSLKMEMAVASAPGWSNTGGPWVKPEQAMKKLTWRESIIEIKKNKNKKTQNTLLHLPAPFRTTGFFQNVPPADNATEFANATVSEEWYRDIAVIAVRLNDTEKTMEEMGAKVTSSGGNFTLEQLTDGDLNKSSDLPVEETRGYAWIQYEFPVPTTIKALSIVDGLVRDEWACNPAAVSKHLEASDDGVYFRQVCDIPHGGTYRQTVDIPETTARYFRMRFDNPVANGYYDAFYGVTPKRETKISELVLYPVSKIHHAEEKAGFATPHDMMENVTPEEKNVSVLTDVFDITDKMDAEGNITWDAPEGTWRIYRFGYSLTGKKNHPAPPEATGLEVDKLDKEAVRDYITYYINMYKDASGNLMGKRGLQYLLIDSYEAGWETWTAKMAQEFEHRRGYSVLQWLPVLTGQIIESTEKSEQFLWDWRKTIGELIAENLYAEVEKVAAEYGLQCYFESHENGRMYLVDGIEAKKRAAVPMAAMWALEGAGGANHTMSECDIRESAAVAHLYGQNIVALESFTSNGLGNRAYTFYPGNLKYVADLAMSCGVNRFVIHESAHQPVDDKKPGLGLLIFGQWFNRHETWAEQAKAWTDYLARSSFMLQQGRYVADVLYYYGEDNSITGLFAHQLPSIAEGYSFDYVNADALLNEVSFADNKYTTRSGMSYRLLVLDKNARKMSLPVLHKIAELVKQGAVICGQKPQQEPSLKGNKAEFQRLVEDIWETGRKNVFTETPMTDVLKRIGITQDFIATDMKHLKFVHRTTDHSDIYWINNRTDNPRTVHATFRVSGRKPMLWHPETGKTEAISYTLKEGVAKVSFNMVANDAVFIVFNDKADNSELILPVKTETEWCTINTPWKVTFPRNTGAPEETIFNRLIPLTESTVNGIKYFSGTATYTNTFKLSQKDWKRGQFLMDLGKVGVLAEVIINGKSLGILWKAPYQLDITEALRKGYNDIEIRVTNLWVNRIIGDKALGESYTFPAFDFYTAESPLLPSGLIGPVKIITRN</sequence>
<dbReference type="NCBIfam" id="NF045579">
    <property type="entry name" value="rhamnoside_JR"/>
    <property type="match status" value="1"/>
</dbReference>
<dbReference type="EMBL" id="VWLX01000021">
    <property type="protein sequence ID" value="KAA3800383.1"/>
    <property type="molecule type" value="Genomic_DNA"/>
</dbReference>